<accession>A0A6V7QF38</accession>
<gene>
    <name evidence="1" type="ORF">CB5_LOCUS24963</name>
</gene>
<evidence type="ECO:0008006" key="2">
    <source>
        <dbReference type="Google" id="ProtNLM"/>
    </source>
</evidence>
<organism evidence="1">
    <name type="scientific">Ananas comosus var. bracteatus</name>
    <name type="common">red pineapple</name>
    <dbReference type="NCBI Taxonomy" id="296719"/>
    <lineage>
        <taxon>Eukaryota</taxon>
        <taxon>Viridiplantae</taxon>
        <taxon>Streptophyta</taxon>
        <taxon>Embryophyta</taxon>
        <taxon>Tracheophyta</taxon>
        <taxon>Spermatophyta</taxon>
        <taxon>Magnoliopsida</taxon>
        <taxon>Liliopsida</taxon>
        <taxon>Poales</taxon>
        <taxon>Bromeliaceae</taxon>
        <taxon>Bromelioideae</taxon>
        <taxon>Ananas</taxon>
    </lineage>
</organism>
<dbReference type="PANTHER" id="PTHR16128:SF8">
    <property type="entry name" value="EXPRESSED PROTEIN"/>
    <property type="match status" value="1"/>
</dbReference>
<dbReference type="EMBL" id="LR862135">
    <property type="protein sequence ID" value="CAD1841752.1"/>
    <property type="molecule type" value="Genomic_DNA"/>
</dbReference>
<proteinExistence type="predicted"/>
<sequence length="217" mass="23528">MANFDAIVIAHNGKCANRLLSSSGLPLLTKQMKRLELSAVWALLAAFKDPLHFLKMGHVRHSKEHFTSAYGQRNKVPQENIPSVTAEKVKEEMLGGVEYALGLPKGLLQRPFYTRVQLWGAALPTNTPGVPCIFDPHGRAGICGDWLLGSSVEAAALSGMSLANHMANYFQSGDAQPDEFAVGLHEKFRPVGGHDIGQFPGLDSQRQVLEAQAITTA</sequence>
<dbReference type="PANTHER" id="PTHR16128">
    <property type="entry name" value="FAD/NAD(P)-BINDING OXIDOREDUCTASE FAMILY PROTEIN"/>
    <property type="match status" value="1"/>
</dbReference>
<dbReference type="AlphaFoldDB" id="A0A6V7QF38"/>
<dbReference type="SUPFAM" id="SSF51905">
    <property type="entry name" value="FAD/NAD(P)-binding domain"/>
    <property type="match status" value="1"/>
</dbReference>
<reference evidence="1" key="1">
    <citation type="submission" date="2020-07" db="EMBL/GenBank/DDBJ databases">
        <authorList>
            <person name="Lin J."/>
        </authorList>
    </citation>
    <scope>NUCLEOTIDE SEQUENCE</scope>
</reference>
<name>A0A6V7QF38_ANACO</name>
<evidence type="ECO:0000313" key="1">
    <source>
        <dbReference type="EMBL" id="CAD1841752.1"/>
    </source>
</evidence>
<protein>
    <recommendedName>
        <fullName evidence="2">FAD dependent oxidoreductase domain-containing protein</fullName>
    </recommendedName>
</protein>
<dbReference type="Gene3D" id="3.50.50.60">
    <property type="entry name" value="FAD/NAD(P)-binding domain"/>
    <property type="match status" value="1"/>
</dbReference>
<dbReference type="InterPro" id="IPR036188">
    <property type="entry name" value="FAD/NAD-bd_sf"/>
</dbReference>